<gene>
    <name evidence="1" type="ORF">O181_019118</name>
</gene>
<keyword evidence="2" id="KW-1185">Reference proteome</keyword>
<comment type="caution">
    <text evidence="1">The sequence shown here is derived from an EMBL/GenBank/DDBJ whole genome shotgun (WGS) entry which is preliminary data.</text>
</comment>
<proteinExistence type="predicted"/>
<reference evidence="1" key="1">
    <citation type="submission" date="2021-03" db="EMBL/GenBank/DDBJ databases">
        <title>Draft genome sequence of rust myrtle Austropuccinia psidii MF-1, a brazilian biotype.</title>
        <authorList>
            <person name="Quecine M.C."/>
            <person name="Pachon D.M.R."/>
            <person name="Bonatelli M.L."/>
            <person name="Correr F.H."/>
            <person name="Franceschini L.M."/>
            <person name="Leite T.F."/>
            <person name="Margarido G.R.A."/>
            <person name="Almeida C.A."/>
            <person name="Ferrarezi J.A."/>
            <person name="Labate C.A."/>
        </authorList>
    </citation>
    <scope>NUCLEOTIDE SEQUENCE</scope>
    <source>
        <strain evidence="1">MF-1</strain>
    </source>
</reference>
<sequence>MDLPPSSYHDSLEELWDGEETPEEIGTMMKVVPSVYSHYLDAFSELEADTLPPHCTCDHHIELEGSLPPFFQENQFTDQVPVFPSRRKLLESFTNSKRHSPQLQSFSTHHWRDQCIQLCLGCCTESGLFLRKTSHCI</sequence>
<dbReference type="Proteomes" id="UP000765509">
    <property type="component" value="Unassembled WGS sequence"/>
</dbReference>
<evidence type="ECO:0000313" key="1">
    <source>
        <dbReference type="EMBL" id="MBW0479403.1"/>
    </source>
</evidence>
<protein>
    <submittedName>
        <fullName evidence="1">Uncharacterized protein</fullName>
    </submittedName>
</protein>
<evidence type="ECO:0000313" key="2">
    <source>
        <dbReference type="Proteomes" id="UP000765509"/>
    </source>
</evidence>
<name>A0A9Q3C934_9BASI</name>
<accession>A0A9Q3C934</accession>
<dbReference type="AlphaFoldDB" id="A0A9Q3C934"/>
<organism evidence="1 2">
    <name type="scientific">Austropuccinia psidii MF-1</name>
    <dbReference type="NCBI Taxonomy" id="1389203"/>
    <lineage>
        <taxon>Eukaryota</taxon>
        <taxon>Fungi</taxon>
        <taxon>Dikarya</taxon>
        <taxon>Basidiomycota</taxon>
        <taxon>Pucciniomycotina</taxon>
        <taxon>Pucciniomycetes</taxon>
        <taxon>Pucciniales</taxon>
        <taxon>Sphaerophragmiaceae</taxon>
        <taxon>Austropuccinia</taxon>
    </lineage>
</organism>
<dbReference type="EMBL" id="AVOT02005566">
    <property type="protein sequence ID" value="MBW0479403.1"/>
    <property type="molecule type" value="Genomic_DNA"/>
</dbReference>